<dbReference type="Proteomes" id="UP001152836">
    <property type="component" value="Unassembled WGS sequence"/>
</dbReference>
<evidence type="ECO:0000256" key="1">
    <source>
        <dbReference type="ARBA" id="ARBA00004370"/>
    </source>
</evidence>
<dbReference type="EMBL" id="CALSGD010001417">
    <property type="protein sequence ID" value="CAH6789490.1"/>
    <property type="molecule type" value="Genomic_DNA"/>
</dbReference>
<sequence length="395" mass="44079">MAGFSTFIIFTSVLCQLSVTTTSGTLKEVVGALGGSVTFTLNFTEFHTVVWTFNTFSIAIIAKDNVIVLQNHNKERIIFPDGSSLKLSQLKKNDSGVYRAEIHRTSFQSPFTQEYKLYVYENLSTPKVTMDGQANKNGTCTTKLTCSMEEGGDNVTYSWKAIGQGVNEFHDGAILPISWKSGEKDKTLICMARNPISHSSSAPILAQNLCEDSANDLRSSNFILYILPGAIVFSVMLVMTIPFAIRTERRKGSKGDTEKVDNHQEKPNFCPHLEDNAEYGTISYINERSLEDDAANTLYSTVQIPKAVRTLKADSNLNCRSLFLACVQIHISLGFSVPGNKTGPGQPLMSAFRWRVLTPCQTCQGHLALSLYLDRFFRTLFEVTQKYRKYMKTML</sequence>
<organism evidence="8 9">
    <name type="scientific">Phodopus roborovskii</name>
    <name type="common">Roborovski's desert hamster</name>
    <name type="synonym">Cricetulus roborovskii</name>
    <dbReference type="NCBI Taxonomy" id="109678"/>
    <lineage>
        <taxon>Eukaryota</taxon>
        <taxon>Metazoa</taxon>
        <taxon>Chordata</taxon>
        <taxon>Craniata</taxon>
        <taxon>Vertebrata</taxon>
        <taxon>Euteleostomi</taxon>
        <taxon>Mammalia</taxon>
        <taxon>Eutheria</taxon>
        <taxon>Euarchontoglires</taxon>
        <taxon>Glires</taxon>
        <taxon>Rodentia</taxon>
        <taxon>Myomorpha</taxon>
        <taxon>Muroidea</taxon>
        <taxon>Cricetidae</taxon>
        <taxon>Cricetinae</taxon>
        <taxon>Phodopus</taxon>
    </lineage>
</organism>
<proteinExistence type="predicted"/>
<dbReference type="GO" id="GO:0009897">
    <property type="term" value="C:external side of plasma membrane"/>
    <property type="evidence" value="ECO:0007669"/>
    <property type="project" value="TreeGrafter"/>
</dbReference>
<dbReference type="InterPro" id="IPR013783">
    <property type="entry name" value="Ig-like_fold"/>
</dbReference>
<keyword evidence="3 5" id="KW-0472">Membrane</keyword>
<comment type="caution">
    <text evidence="8">The sequence shown here is derived from an EMBL/GenBank/DDBJ whole genome shotgun (WGS) entry which is preliminary data.</text>
</comment>
<evidence type="ECO:0000313" key="9">
    <source>
        <dbReference type="Proteomes" id="UP001152836"/>
    </source>
</evidence>
<dbReference type="InterPro" id="IPR036179">
    <property type="entry name" value="Ig-like_dom_sf"/>
</dbReference>
<dbReference type="Gene3D" id="2.60.40.10">
    <property type="entry name" value="Immunoglobulins"/>
    <property type="match status" value="2"/>
</dbReference>
<dbReference type="PANTHER" id="PTHR12080">
    <property type="entry name" value="SIGNALING LYMPHOCYTIC ACTIVATION MOLECULE"/>
    <property type="match status" value="1"/>
</dbReference>
<keyword evidence="5" id="KW-0812">Transmembrane</keyword>
<name>A0AAU9ZBP9_PHORO</name>
<gene>
    <name evidence="8" type="primary">Slamf7</name>
    <name evidence="8" type="ORF">PHOROB_LOCUS6991</name>
</gene>
<keyword evidence="2 6" id="KW-0732">Signal</keyword>
<reference evidence="8" key="1">
    <citation type="submission" date="2022-06" db="EMBL/GenBank/DDBJ databases">
        <authorList>
            <person name="Andreotti S."/>
            <person name="Wyler E."/>
        </authorList>
    </citation>
    <scope>NUCLEOTIDE SEQUENCE</scope>
</reference>
<evidence type="ECO:0000256" key="2">
    <source>
        <dbReference type="ARBA" id="ARBA00022729"/>
    </source>
</evidence>
<evidence type="ECO:0000256" key="6">
    <source>
        <dbReference type="SAM" id="SignalP"/>
    </source>
</evidence>
<feature type="transmembrane region" description="Helical" evidence="5">
    <location>
        <begin position="222"/>
        <end position="245"/>
    </location>
</feature>
<evidence type="ECO:0000256" key="5">
    <source>
        <dbReference type="SAM" id="Phobius"/>
    </source>
</evidence>
<evidence type="ECO:0000256" key="4">
    <source>
        <dbReference type="ARBA" id="ARBA00023180"/>
    </source>
</evidence>
<comment type="subcellular location">
    <subcellularLocation>
        <location evidence="1">Membrane</location>
    </subcellularLocation>
</comment>
<dbReference type="SUPFAM" id="SSF48726">
    <property type="entry name" value="Immunoglobulin"/>
    <property type="match status" value="1"/>
</dbReference>
<feature type="chain" id="PRO_5043527189" evidence="6">
    <location>
        <begin position="16"/>
        <end position="395"/>
    </location>
</feature>
<evidence type="ECO:0000313" key="8">
    <source>
        <dbReference type="EMBL" id="CAH6789490.1"/>
    </source>
</evidence>
<keyword evidence="5" id="KW-1133">Transmembrane helix</keyword>
<keyword evidence="4" id="KW-0325">Glycoprotein</keyword>
<accession>A0AAU9ZBP9</accession>
<dbReference type="PANTHER" id="PTHR12080:SF46">
    <property type="entry name" value="SLAM FAMILY MEMBER 7"/>
    <property type="match status" value="1"/>
</dbReference>
<dbReference type="PROSITE" id="PS50835">
    <property type="entry name" value="IG_LIKE"/>
    <property type="match status" value="1"/>
</dbReference>
<dbReference type="SMART" id="SM00409">
    <property type="entry name" value="IG"/>
    <property type="match status" value="1"/>
</dbReference>
<dbReference type="InterPro" id="IPR007110">
    <property type="entry name" value="Ig-like_dom"/>
</dbReference>
<dbReference type="AlphaFoldDB" id="A0AAU9ZBP9"/>
<dbReference type="InterPro" id="IPR003599">
    <property type="entry name" value="Ig_sub"/>
</dbReference>
<feature type="domain" description="Ig-like" evidence="7">
    <location>
        <begin position="126"/>
        <end position="206"/>
    </location>
</feature>
<protein>
    <submittedName>
        <fullName evidence="8">Slamf7 protein</fullName>
    </submittedName>
</protein>
<dbReference type="GO" id="GO:0042110">
    <property type="term" value="P:T cell activation"/>
    <property type="evidence" value="ECO:0007669"/>
    <property type="project" value="TreeGrafter"/>
</dbReference>
<dbReference type="FunFam" id="2.60.40.10:FF:000470">
    <property type="entry name" value="SLAM family member 7"/>
    <property type="match status" value="1"/>
</dbReference>
<dbReference type="InterPro" id="IPR015631">
    <property type="entry name" value="CD2/SLAM_rcpt"/>
</dbReference>
<evidence type="ECO:0000259" key="7">
    <source>
        <dbReference type="PROSITE" id="PS50835"/>
    </source>
</evidence>
<feature type="signal peptide" evidence="6">
    <location>
        <begin position="1"/>
        <end position="15"/>
    </location>
</feature>
<keyword evidence="9" id="KW-1185">Reference proteome</keyword>
<evidence type="ECO:0000256" key="3">
    <source>
        <dbReference type="ARBA" id="ARBA00023136"/>
    </source>
</evidence>